<dbReference type="Gene3D" id="3.20.20.80">
    <property type="entry name" value="Glycosidases"/>
    <property type="match status" value="1"/>
</dbReference>
<accession>A0A7X1AZ42</accession>
<proteinExistence type="predicted"/>
<comment type="caution">
    <text evidence="1">The sequence shown here is derived from an EMBL/GenBank/DDBJ whole genome shotgun (WGS) entry which is preliminary data.</text>
</comment>
<organism evidence="1 2">
    <name type="scientific">Puniceicoccus vermicola</name>
    <dbReference type="NCBI Taxonomy" id="388746"/>
    <lineage>
        <taxon>Bacteria</taxon>
        <taxon>Pseudomonadati</taxon>
        <taxon>Verrucomicrobiota</taxon>
        <taxon>Opitutia</taxon>
        <taxon>Puniceicoccales</taxon>
        <taxon>Puniceicoccaceae</taxon>
        <taxon>Puniceicoccus</taxon>
    </lineage>
</organism>
<dbReference type="AlphaFoldDB" id="A0A7X1AZ42"/>
<protein>
    <submittedName>
        <fullName evidence="1">Uncharacterized protein</fullName>
    </submittedName>
</protein>
<dbReference type="SUPFAM" id="SSF51445">
    <property type="entry name" value="(Trans)glycosidases"/>
    <property type="match status" value="1"/>
</dbReference>
<dbReference type="EMBL" id="JACHVA010000101">
    <property type="protein sequence ID" value="MBC2602636.1"/>
    <property type="molecule type" value="Genomic_DNA"/>
</dbReference>
<dbReference type="InterPro" id="IPR017853">
    <property type="entry name" value="GH"/>
</dbReference>
<name>A0A7X1AZ42_9BACT</name>
<sequence length="314" mass="36256">MLVSAYFLNHGLWTVIPDQLKENFDDMLDCGFNAVCLSFSESEMVYSRRAFELQVNLAHEAGLKVFVIPSRIGGRFAGAPLTPSLWLTQNPEAQIPNFSTFFGPVACIEHQAFRDWIKSFMKTLLTDYPLDGIIWDEPKEEQTISHHPDTISKFGPDPTVEEMEDSYLEFLTELTGHCKSLNPELLITLFNQKTSTERFTLGGGSISGIDYAGYDGNLARQSYFHEEPQWHKYRIESVWDRMEDEARRNNKGSFALIENMLMPTVAIPEYEKNLDSFLESHRPDHLSLYYYAHNNEDPHRVHEITRHLMKKHLS</sequence>
<dbReference type="Proteomes" id="UP000525652">
    <property type="component" value="Unassembled WGS sequence"/>
</dbReference>
<reference evidence="1 2" key="1">
    <citation type="submission" date="2020-07" db="EMBL/GenBank/DDBJ databases">
        <authorList>
            <person name="Feng X."/>
        </authorList>
    </citation>
    <scope>NUCLEOTIDE SEQUENCE [LARGE SCALE GENOMIC DNA]</scope>
    <source>
        <strain evidence="1 2">JCM14086</strain>
    </source>
</reference>
<gene>
    <name evidence="1" type="ORF">H5P30_12710</name>
</gene>
<keyword evidence="2" id="KW-1185">Reference proteome</keyword>
<dbReference type="RefSeq" id="WP_185693302.1">
    <property type="nucleotide sequence ID" value="NZ_JACHVA010000101.1"/>
</dbReference>
<evidence type="ECO:0000313" key="1">
    <source>
        <dbReference type="EMBL" id="MBC2602636.1"/>
    </source>
</evidence>
<evidence type="ECO:0000313" key="2">
    <source>
        <dbReference type="Proteomes" id="UP000525652"/>
    </source>
</evidence>